<evidence type="ECO:0000313" key="3">
    <source>
        <dbReference type="Proteomes" id="UP000033063"/>
    </source>
</evidence>
<sequence>MLILCEQVENVPEHAAVSLVEFCVFAVLAGDVGEFFILNIEKLADQATCCADLTDVVGAVSAFRADEVNVFAHFSASFLFSFLFSLLFSHLFSHLFLDSLKYGIALFLRYLMLLQNCRCRRDSLIGLQFLRNKYIRKENQYSVTHMKVKAIITIALIISAALMAAKISPGEDSEQFGEGNYIHIDTMVIEFNRTDANVQIKYHLSPFAQVYMFMFGSKHLEPKIEDIFFDFENIEVRRIGRSSALIHVNDISRHDDEYYLHDSRELGMQPDILTLVYPDRTRQNIEYARATPDIFYV</sequence>
<dbReference type="Proteomes" id="UP000033063">
    <property type="component" value="Chromosome"/>
</dbReference>
<gene>
    <name evidence="2" type="ORF">MSMAL_1181</name>
</gene>
<dbReference type="EMBL" id="CP009513">
    <property type="protein sequence ID" value="AKB67724.1"/>
    <property type="molecule type" value="Genomic_DNA"/>
</dbReference>
<evidence type="ECO:0000313" key="2">
    <source>
        <dbReference type="EMBL" id="AKB67724.1"/>
    </source>
</evidence>
<accession>A0A0E3RPM4</accession>
<evidence type="ECO:0000256" key="1">
    <source>
        <dbReference type="SAM" id="Phobius"/>
    </source>
</evidence>
<proteinExistence type="predicted"/>
<dbReference type="AlphaFoldDB" id="A0A0E3RPM4"/>
<protein>
    <submittedName>
        <fullName evidence="2">Uncharacterized protein</fullName>
    </submittedName>
</protein>
<dbReference type="HOGENOM" id="CLU_935720_0_0_2"/>
<feature type="transmembrane region" description="Helical" evidence="1">
    <location>
        <begin position="70"/>
        <end position="92"/>
    </location>
</feature>
<dbReference type="PATRIC" id="fig|1434114.4.peg.1473"/>
<keyword evidence="1" id="KW-0472">Membrane</keyword>
<organism evidence="2 3">
    <name type="scientific">Methanosarcina mazei LYC</name>
    <dbReference type="NCBI Taxonomy" id="1434114"/>
    <lineage>
        <taxon>Archaea</taxon>
        <taxon>Methanobacteriati</taxon>
        <taxon>Methanobacteriota</taxon>
        <taxon>Stenosarchaea group</taxon>
        <taxon>Methanomicrobia</taxon>
        <taxon>Methanosarcinales</taxon>
        <taxon>Methanosarcinaceae</taxon>
        <taxon>Methanosarcina</taxon>
    </lineage>
</organism>
<reference evidence="2 3" key="1">
    <citation type="submission" date="2014-07" db="EMBL/GenBank/DDBJ databases">
        <title>Methanogenic archaea and the global carbon cycle.</title>
        <authorList>
            <person name="Henriksen J.R."/>
            <person name="Luke J."/>
            <person name="Reinhart S."/>
            <person name="Benedict M.N."/>
            <person name="Youngblut N.D."/>
            <person name="Metcalf M.E."/>
            <person name="Whitaker R.J."/>
            <person name="Metcalf W.W."/>
        </authorList>
    </citation>
    <scope>NUCLEOTIDE SEQUENCE [LARGE SCALE GENOMIC DNA]</scope>
    <source>
        <strain evidence="2 3">LYC</strain>
    </source>
</reference>
<keyword evidence="1" id="KW-1133">Transmembrane helix</keyword>
<name>A0A0E3RPM4_METMZ</name>
<keyword evidence="1" id="KW-0812">Transmembrane</keyword>